<dbReference type="Proteomes" id="UP000642809">
    <property type="component" value="Unassembled WGS sequence"/>
</dbReference>
<dbReference type="AlphaFoldDB" id="A0A8J3G5V1"/>
<sequence length="183" mass="21220">MKIKIKSMKNKVILLFSITLMAFTTAIKGQNNPYEAINNELPTPVEVSVLWPWEDGTSLLGFKNAQMKVSYKIEFSEKENSNLIIDFNKFDNMQSATFSKNEVSGKFLLDKLNQSLGNDFNPVFEQIKGETIYYMLSNENVQGDDLYFLATGKETYELLYFKYKRNTKDSKKLQFQLKEILND</sequence>
<gene>
    <name evidence="2" type="ORF">GCM10008106_20550</name>
</gene>
<keyword evidence="1" id="KW-0732">Signal</keyword>
<dbReference type="EMBL" id="BMYF01000011">
    <property type="protein sequence ID" value="GHB39228.1"/>
    <property type="molecule type" value="Genomic_DNA"/>
</dbReference>
<keyword evidence="3" id="KW-1185">Reference proteome</keyword>
<organism evidence="2 3">
    <name type="scientific">Mongoliitalea lutea</name>
    <dbReference type="NCBI Taxonomy" id="849756"/>
    <lineage>
        <taxon>Bacteria</taxon>
        <taxon>Pseudomonadati</taxon>
        <taxon>Bacteroidota</taxon>
        <taxon>Cytophagia</taxon>
        <taxon>Cytophagales</taxon>
        <taxon>Cyclobacteriaceae</taxon>
        <taxon>Mongoliitalea</taxon>
    </lineage>
</organism>
<name>A0A8J3G5V1_9BACT</name>
<evidence type="ECO:0000313" key="2">
    <source>
        <dbReference type="EMBL" id="GHB39228.1"/>
    </source>
</evidence>
<reference evidence="2" key="2">
    <citation type="submission" date="2020-09" db="EMBL/GenBank/DDBJ databases">
        <authorList>
            <person name="Sun Q."/>
            <person name="Kim S."/>
        </authorList>
    </citation>
    <scope>NUCLEOTIDE SEQUENCE</scope>
    <source>
        <strain evidence="2">KCTC 23224</strain>
    </source>
</reference>
<evidence type="ECO:0000256" key="1">
    <source>
        <dbReference type="SAM" id="SignalP"/>
    </source>
</evidence>
<accession>A0A8J3G5V1</accession>
<proteinExistence type="predicted"/>
<evidence type="ECO:0008006" key="4">
    <source>
        <dbReference type="Google" id="ProtNLM"/>
    </source>
</evidence>
<comment type="caution">
    <text evidence="2">The sequence shown here is derived from an EMBL/GenBank/DDBJ whole genome shotgun (WGS) entry which is preliminary data.</text>
</comment>
<feature type="signal peptide" evidence="1">
    <location>
        <begin position="1"/>
        <end position="22"/>
    </location>
</feature>
<evidence type="ECO:0000313" key="3">
    <source>
        <dbReference type="Proteomes" id="UP000642809"/>
    </source>
</evidence>
<feature type="chain" id="PRO_5035179807" description="Secreted protein" evidence="1">
    <location>
        <begin position="23"/>
        <end position="183"/>
    </location>
</feature>
<reference evidence="2" key="1">
    <citation type="journal article" date="2014" name="Int. J. Syst. Evol. Microbiol.">
        <title>Complete genome sequence of Corynebacterium casei LMG S-19264T (=DSM 44701T), isolated from a smear-ripened cheese.</title>
        <authorList>
            <consortium name="US DOE Joint Genome Institute (JGI-PGF)"/>
            <person name="Walter F."/>
            <person name="Albersmeier A."/>
            <person name="Kalinowski J."/>
            <person name="Ruckert C."/>
        </authorList>
    </citation>
    <scope>NUCLEOTIDE SEQUENCE</scope>
    <source>
        <strain evidence="2">KCTC 23224</strain>
    </source>
</reference>
<protein>
    <recommendedName>
        <fullName evidence="4">Secreted protein</fullName>
    </recommendedName>
</protein>